<dbReference type="InterPro" id="IPR051407">
    <property type="entry name" value="Bact_OM_lipoprot/Surf_antigen"/>
</dbReference>
<reference evidence="6" key="1">
    <citation type="submission" date="2021-11" db="EMBL/GenBank/DDBJ databases">
        <title>BS-T2-15 a new species belonging to the Comamonadaceae family isolated from the soil of a French oak forest.</title>
        <authorList>
            <person name="Mieszkin S."/>
            <person name="Alain K."/>
        </authorList>
    </citation>
    <scope>NUCLEOTIDE SEQUENCE</scope>
    <source>
        <strain evidence="6">BS-T2-15</strain>
    </source>
</reference>
<evidence type="ECO:0000256" key="4">
    <source>
        <dbReference type="SAM" id="Phobius"/>
    </source>
</evidence>
<dbReference type="RefSeq" id="WP_275684861.1">
    <property type="nucleotide sequence ID" value="NZ_JAJLJH010000010.1"/>
</dbReference>
<keyword evidence="4" id="KW-1133">Transmembrane helix</keyword>
<comment type="caution">
    <text evidence="6">The sequence shown here is derived from an EMBL/GenBank/DDBJ whole genome shotgun (WGS) entry which is preliminary data.</text>
</comment>
<feature type="compositionally biased region" description="Polar residues" evidence="3">
    <location>
        <begin position="65"/>
        <end position="79"/>
    </location>
</feature>
<organism evidence="6 7">
    <name type="scientific">Scleromatobacter humisilvae</name>
    <dbReference type="NCBI Taxonomy" id="2897159"/>
    <lineage>
        <taxon>Bacteria</taxon>
        <taxon>Pseudomonadati</taxon>
        <taxon>Pseudomonadota</taxon>
        <taxon>Betaproteobacteria</taxon>
        <taxon>Burkholderiales</taxon>
        <taxon>Sphaerotilaceae</taxon>
        <taxon>Scleromatobacter</taxon>
    </lineage>
</organism>
<evidence type="ECO:0000256" key="3">
    <source>
        <dbReference type="SAM" id="MobiDB-lite"/>
    </source>
</evidence>
<dbReference type="AlphaFoldDB" id="A0A9X2C1H8"/>
<dbReference type="GO" id="GO:0019867">
    <property type="term" value="C:outer membrane"/>
    <property type="evidence" value="ECO:0007669"/>
    <property type="project" value="InterPro"/>
</dbReference>
<dbReference type="InterPro" id="IPR008816">
    <property type="entry name" value="Gly_zipper_2TM_dom"/>
</dbReference>
<feature type="domain" description="Glycine zipper 2TM" evidence="5">
    <location>
        <begin position="141"/>
        <end position="181"/>
    </location>
</feature>
<feature type="region of interest" description="Disordered" evidence="3">
    <location>
        <begin position="61"/>
        <end position="94"/>
    </location>
</feature>
<feature type="transmembrane region" description="Helical" evidence="4">
    <location>
        <begin position="18"/>
        <end position="38"/>
    </location>
</feature>
<dbReference type="PANTHER" id="PTHR35603:SF2">
    <property type="entry name" value="OUTER MEMBRANE LIPOPROTEIN"/>
    <property type="match status" value="1"/>
</dbReference>
<keyword evidence="7" id="KW-1185">Reference proteome</keyword>
<proteinExistence type="predicted"/>
<dbReference type="Pfam" id="PF05433">
    <property type="entry name" value="Rick_17kDa_Anti"/>
    <property type="match status" value="1"/>
</dbReference>
<accession>A0A9X2C1H8</accession>
<evidence type="ECO:0000259" key="5">
    <source>
        <dbReference type="Pfam" id="PF05433"/>
    </source>
</evidence>
<protein>
    <submittedName>
        <fullName evidence="6">Glycine zipper 2TM domain-containing protein</fullName>
    </submittedName>
</protein>
<keyword evidence="2 4" id="KW-0472">Membrane</keyword>
<name>A0A9X2C1H8_9BURK</name>
<gene>
    <name evidence="6" type="ORF">LPC04_24150</name>
</gene>
<comment type="subcellular location">
    <subcellularLocation>
        <location evidence="1">Membrane</location>
    </subcellularLocation>
</comment>
<evidence type="ECO:0000256" key="2">
    <source>
        <dbReference type="ARBA" id="ARBA00023136"/>
    </source>
</evidence>
<dbReference type="PANTHER" id="PTHR35603">
    <property type="match status" value="1"/>
</dbReference>
<evidence type="ECO:0000313" key="6">
    <source>
        <dbReference type="EMBL" id="MCK9688818.1"/>
    </source>
</evidence>
<dbReference type="Proteomes" id="UP001139353">
    <property type="component" value="Unassembled WGS sequence"/>
</dbReference>
<sequence>MNTTTPNTPSAGGIHRGVWIGGGLMALTIIALATTLVVKNNDAVPDQATSATAAGTSAPLVAANMTPSNDPSSANQPAGTTPAPIVNESTRPAHYTPAPVHHATAHDNAPQQVAAAPVCASCGVVEGYSAVKIQGQNNGVGAVAGGLGGALVGSKIGGRGNHTVGGIVGAIGGGLLGNAIESHERTVTEYDVRVRMEDGSTRTVRQAAVPNVGQRVNVEGHTLHAIDGQG</sequence>
<keyword evidence="4" id="KW-0812">Transmembrane</keyword>
<dbReference type="EMBL" id="JAJLJH010000010">
    <property type="protein sequence ID" value="MCK9688818.1"/>
    <property type="molecule type" value="Genomic_DNA"/>
</dbReference>
<evidence type="ECO:0000313" key="7">
    <source>
        <dbReference type="Proteomes" id="UP001139353"/>
    </source>
</evidence>
<evidence type="ECO:0000256" key="1">
    <source>
        <dbReference type="ARBA" id="ARBA00004370"/>
    </source>
</evidence>